<comment type="caution">
    <text evidence="1">The sequence shown here is derived from an EMBL/GenBank/DDBJ whole genome shotgun (WGS) entry which is preliminary data.</text>
</comment>
<sequence>MIQAIFIDRDGTIGGSDQVVYPGEFQLFP</sequence>
<proteinExistence type="predicted"/>
<protein>
    <submittedName>
        <fullName evidence="1">Histidinol phosphatase-like enzyme</fullName>
    </submittedName>
</protein>
<reference evidence="1 2" key="1">
    <citation type="submission" date="2021-03" db="EMBL/GenBank/DDBJ databases">
        <title>Genomic Encyclopedia of Type Strains, Phase IV (KMG-IV): sequencing the most valuable type-strain genomes for metagenomic binning, comparative biology and taxonomic classification.</title>
        <authorList>
            <person name="Goeker M."/>
        </authorList>
    </citation>
    <scope>NUCLEOTIDE SEQUENCE [LARGE SCALE GENOMIC DNA]</scope>
    <source>
        <strain evidence="1 2">DSM 21085</strain>
    </source>
</reference>
<evidence type="ECO:0000313" key="1">
    <source>
        <dbReference type="EMBL" id="MBP1947080.1"/>
    </source>
</evidence>
<evidence type="ECO:0000313" key="2">
    <source>
        <dbReference type="Proteomes" id="UP001519328"/>
    </source>
</evidence>
<keyword evidence="2" id="KW-1185">Reference proteome</keyword>
<accession>A0ABS4H843</accession>
<dbReference type="Proteomes" id="UP001519328">
    <property type="component" value="Unassembled WGS sequence"/>
</dbReference>
<organism evidence="1 2">
    <name type="scientific">Virgibacillus litoralis</name>
    <dbReference type="NCBI Taxonomy" id="578221"/>
    <lineage>
        <taxon>Bacteria</taxon>
        <taxon>Bacillati</taxon>
        <taxon>Bacillota</taxon>
        <taxon>Bacilli</taxon>
        <taxon>Bacillales</taxon>
        <taxon>Bacillaceae</taxon>
        <taxon>Virgibacillus</taxon>
    </lineage>
</organism>
<dbReference type="EMBL" id="JAGGKK010000001">
    <property type="protein sequence ID" value="MBP1947080.1"/>
    <property type="molecule type" value="Genomic_DNA"/>
</dbReference>
<name>A0ABS4H843_9BACI</name>
<gene>
    <name evidence="1" type="ORF">J2Z82_000003</name>
</gene>